<dbReference type="InterPro" id="IPR011701">
    <property type="entry name" value="MFS"/>
</dbReference>
<organism evidence="8 9">
    <name type="scientific">Pyricularia oryzae (strain 70-15 / ATCC MYA-4617 / FGSC 8958)</name>
    <name type="common">Rice blast fungus</name>
    <name type="synonym">Magnaporthe oryzae</name>
    <dbReference type="NCBI Taxonomy" id="242507"/>
    <lineage>
        <taxon>Eukaryota</taxon>
        <taxon>Fungi</taxon>
        <taxon>Dikarya</taxon>
        <taxon>Ascomycota</taxon>
        <taxon>Pezizomycotina</taxon>
        <taxon>Sordariomycetes</taxon>
        <taxon>Sordariomycetidae</taxon>
        <taxon>Magnaporthales</taxon>
        <taxon>Pyriculariaceae</taxon>
        <taxon>Pyricularia</taxon>
    </lineage>
</organism>
<dbReference type="SMR" id="G4NF33"/>
<feature type="transmembrane region" description="Helical" evidence="7">
    <location>
        <begin position="512"/>
        <end position="538"/>
    </location>
</feature>
<reference evidence="8 9" key="1">
    <citation type="journal article" date="2005" name="Nature">
        <title>The genome sequence of the rice blast fungus Magnaporthe grisea.</title>
        <authorList>
            <person name="Dean R.A."/>
            <person name="Talbot N.J."/>
            <person name="Ebbole D.J."/>
            <person name="Farman M.L."/>
            <person name="Mitchell T.K."/>
            <person name="Orbach M.J."/>
            <person name="Thon M."/>
            <person name="Kulkarni R."/>
            <person name="Xu J.R."/>
            <person name="Pan H."/>
            <person name="Read N.D."/>
            <person name="Lee Y.H."/>
            <person name="Carbone I."/>
            <person name="Brown D."/>
            <person name="Oh Y.Y."/>
            <person name="Donofrio N."/>
            <person name="Jeong J.S."/>
            <person name="Soanes D.M."/>
            <person name="Djonovic S."/>
            <person name="Kolomiets E."/>
            <person name="Rehmeyer C."/>
            <person name="Li W."/>
            <person name="Harding M."/>
            <person name="Kim S."/>
            <person name="Lebrun M.H."/>
            <person name="Bohnert H."/>
            <person name="Coughlan S."/>
            <person name="Butler J."/>
            <person name="Calvo S."/>
            <person name="Ma L.J."/>
            <person name="Nicol R."/>
            <person name="Purcell S."/>
            <person name="Nusbaum C."/>
            <person name="Galagan J.E."/>
            <person name="Birren B.W."/>
        </authorList>
    </citation>
    <scope>NUCLEOTIDE SEQUENCE [LARGE SCALE GENOMIC DNA]</scope>
    <source>
        <strain evidence="9">70-15 / ATCC MYA-4617 / FGSC 8958</strain>
    </source>
</reference>
<dbReference type="OrthoDB" id="10021397at2759"/>
<comment type="subcellular location">
    <subcellularLocation>
        <location evidence="1">Membrane</location>
        <topology evidence="1">Multi-pass membrane protein</topology>
    </subcellularLocation>
</comment>
<evidence type="ECO:0000256" key="2">
    <source>
        <dbReference type="ARBA" id="ARBA00007520"/>
    </source>
</evidence>
<keyword evidence="5 7" id="KW-1133">Transmembrane helix</keyword>
<dbReference type="GO" id="GO:0022857">
    <property type="term" value="F:transmembrane transporter activity"/>
    <property type="evidence" value="ECO:0007669"/>
    <property type="project" value="InterPro"/>
</dbReference>
<dbReference type="Gene3D" id="1.20.1250.20">
    <property type="entry name" value="MFS general substrate transporter like domains"/>
    <property type="match status" value="1"/>
</dbReference>
<dbReference type="AlphaFoldDB" id="G4NF33"/>
<dbReference type="EMBL" id="CM001235">
    <property type="protein sequence ID" value="EHA49552.1"/>
    <property type="molecule type" value="Genomic_DNA"/>
</dbReference>
<dbReference type="Pfam" id="PF07690">
    <property type="entry name" value="MFS_1"/>
    <property type="match status" value="1"/>
</dbReference>
<dbReference type="RefSeq" id="XP_003719136.1">
    <property type="nucleotide sequence ID" value="XM_003719088.1"/>
</dbReference>
<feature type="transmembrane region" description="Helical" evidence="7">
    <location>
        <begin position="183"/>
        <end position="205"/>
    </location>
</feature>
<evidence type="ECO:0000313" key="9">
    <source>
        <dbReference type="Proteomes" id="UP000009058"/>
    </source>
</evidence>
<dbReference type="InterPro" id="IPR036259">
    <property type="entry name" value="MFS_trans_sf"/>
</dbReference>
<evidence type="ECO:0008006" key="10">
    <source>
        <dbReference type="Google" id="ProtNLM"/>
    </source>
</evidence>
<dbReference type="OMA" id="SADVAWV"/>
<dbReference type="SUPFAM" id="SSF103473">
    <property type="entry name" value="MFS general substrate transporter"/>
    <property type="match status" value="1"/>
</dbReference>
<dbReference type="HOGENOM" id="CLU_000960_22_1_1"/>
<dbReference type="InParanoid" id="G4NF33"/>
<accession>G4NF33</accession>
<feature type="transmembrane region" description="Helical" evidence="7">
    <location>
        <begin position="267"/>
        <end position="284"/>
    </location>
</feature>
<evidence type="ECO:0000256" key="3">
    <source>
        <dbReference type="ARBA" id="ARBA00022448"/>
    </source>
</evidence>
<keyword evidence="4 7" id="KW-0812">Transmembrane</keyword>
<sequence length="555" mass="60006">MYICRTFFTVSSEIRAISKMRLKTGSEITECEGSSFLTVSNSGYNVSNTSNAQTRIFSVLGRDDLLAWVVLAYPAVAMCIMPLCRRLSLLADLKLQFYIHSIVFVVGVVVSGTAKDMNAVILGRAISGAGGAGLYHGLLLYGIIYASPDNTLSTKTVIDICFVLGLFLGPVITGAFADSYTATWRWAFFVNIPIVLVLWIGYYFFLPPLHLRRQTASGIAGNPRQQSWLVETDWLGWILHCGSAMMLHACLVFSGHRWTWGSTSADVAWVLTGFLLIAYATQQFRCIGTTPASRIIVFEAIGIEHILAFTVTSMASASYTVNLQYAQLVFLLAQGSTLATAAAHLLPYVGSLLFTRILHETLFKRARVDPGLNLLGGGLILVASVLQMSADPYRSAGIVMGILAISGGGVGLVFRQTAILLQDQDQKSVERANSYATLFATLHFGVISLATSVCACIYQNLGFRYLSDAMLSGGEDDITGDEIWSMFAGFRHPSLEGNLSLVNQVAEVITKAIAGTFSVAVANGAIIMLSVFAAGWAIRLTGRARIRTNSRSAVV</sequence>
<dbReference type="PANTHER" id="PTHR23501:SF12">
    <property type="entry name" value="MAJOR FACILITATOR SUPERFAMILY (MFS) PROFILE DOMAIN-CONTAINING PROTEIN-RELATED"/>
    <property type="match status" value="1"/>
</dbReference>
<evidence type="ECO:0000256" key="7">
    <source>
        <dbReference type="SAM" id="Phobius"/>
    </source>
</evidence>
<dbReference type="VEuPathDB" id="FungiDB:MGG_00010"/>
<dbReference type="GeneID" id="2675026"/>
<name>G4NF33_PYRO7</name>
<feature type="transmembrane region" description="Helical" evidence="7">
    <location>
        <begin position="65"/>
        <end position="83"/>
    </location>
</feature>
<keyword evidence="9" id="KW-1185">Reference proteome</keyword>
<feature type="transmembrane region" description="Helical" evidence="7">
    <location>
        <begin position="371"/>
        <end position="390"/>
    </location>
</feature>
<feature type="transmembrane region" description="Helical" evidence="7">
    <location>
        <begin position="396"/>
        <end position="414"/>
    </location>
</feature>
<feature type="transmembrane region" description="Helical" evidence="7">
    <location>
        <begin position="156"/>
        <end position="177"/>
    </location>
</feature>
<evidence type="ECO:0000256" key="4">
    <source>
        <dbReference type="ARBA" id="ARBA00022692"/>
    </source>
</evidence>
<evidence type="ECO:0000313" key="8">
    <source>
        <dbReference type="EMBL" id="EHA49552.1"/>
    </source>
</evidence>
<dbReference type="KEGG" id="mgr:MGG_00010"/>
<protein>
    <recommendedName>
        <fullName evidence="10">Major facilitator superfamily (MFS) profile domain-containing protein</fullName>
    </recommendedName>
</protein>
<dbReference type="STRING" id="242507.G4NF33"/>
<keyword evidence="6 7" id="KW-0472">Membrane</keyword>
<feature type="transmembrane region" description="Helical" evidence="7">
    <location>
        <begin position="120"/>
        <end position="144"/>
    </location>
</feature>
<evidence type="ECO:0000256" key="1">
    <source>
        <dbReference type="ARBA" id="ARBA00004141"/>
    </source>
</evidence>
<evidence type="ECO:0000256" key="6">
    <source>
        <dbReference type="ARBA" id="ARBA00023136"/>
    </source>
</evidence>
<dbReference type="PANTHER" id="PTHR23501">
    <property type="entry name" value="MAJOR FACILITATOR SUPERFAMILY"/>
    <property type="match status" value="1"/>
</dbReference>
<feature type="transmembrane region" description="Helical" evidence="7">
    <location>
        <begin position="95"/>
        <end position="114"/>
    </location>
</feature>
<feature type="transmembrane region" description="Helical" evidence="7">
    <location>
        <begin position="325"/>
        <end position="350"/>
    </location>
</feature>
<reference key="2">
    <citation type="submission" date="2011-05" db="EMBL/GenBank/DDBJ databases">
        <title>The Genome Sequence of Magnaporthe oryzae 70-15.</title>
        <authorList>
            <consortium name="The Broad Institute Genome Sequencing Platform"/>
            <person name="Ma L.-J."/>
            <person name="Dead R."/>
            <person name="Young S.K."/>
            <person name="Zeng Q."/>
            <person name="Gargeya S."/>
            <person name="Fitzgerald M."/>
            <person name="Haas B."/>
            <person name="Abouelleil A."/>
            <person name="Alvarado L."/>
            <person name="Arachchi H.M."/>
            <person name="Berlin A."/>
            <person name="Brown A."/>
            <person name="Chapman S.B."/>
            <person name="Chen Z."/>
            <person name="Dunbar C."/>
            <person name="Freedman E."/>
            <person name="Gearin G."/>
            <person name="Gellesch M."/>
            <person name="Goldberg J."/>
            <person name="Griggs A."/>
            <person name="Gujja S."/>
            <person name="Heiman D."/>
            <person name="Howarth C."/>
            <person name="Larson L."/>
            <person name="Lui A."/>
            <person name="MacDonald P.J.P."/>
            <person name="Mehta T."/>
            <person name="Montmayeur A."/>
            <person name="Murphy C."/>
            <person name="Neiman D."/>
            <person name="Pearson M."/>
            <person name="Priest M."/>
            <person name="Roberts A."/>
            <person name="Saif S."/>
            <person name="Shea T."/>
            <person name="Shenoy N."/>
            <person name="Sisk P."/>
            <person name="Stolte C."/>
            <person name="Sykes S."/>
            <person name="Yandava C."/>
            <person name="Wortman J."/>
            <person name="Nusbaum C."/>
            <person name="Birren B."/>
        </authorList>
    </citation>
    <scope>NUCLEOTIDE SEQUENCE</scope>
    <source>
        <strain>70-15</strain>
    </source>
</reference>
<gene>
    <name evidence="8" type="ORF">MGG_00010</name>
</gene>
<dbReference type="GO" id="GO:0005886">
    <property type="term" value="C:plasma membrane"/>
    <property type="evidence" value="ECO:0007669"/>
    <property type="project" value="TreeGrafter"/>
</dbReference>
<evidence type="ECO:0000256" key="5">
    <source>
        <dbReference type="ARBA" id="ARBA00022989"/>
    </source>
</evidence>
<dbReference type="Proteomes" id="UP000009058">
    <property type="component" value="Chromosome 5"/>
</dbReference>
<comment type="similarity">
    <text evidence="2">Belongs to the major facilitator superfamily. TCR/Tet family.</text>
</comment>
<feature type="transmembrane region" description="Helical" evidence="7">
    <location>
        <begin position="435"/>
        <end position="461"/>
    </location>
</feature>
<feature type="transmembrane region" description="Helical" evidence="7">
    <location>
        <begin position="296"/>
        <end position="319"/>
    </location>
</feature>
<proteinExistence type="inferred from homology"/>
<dbReference type="eggNOG" id="KOG0254">
    <property type="taxonomic scope" value="Eukaryota"/>
</dbReference>
<keyword evidence="3" id="KW-0813">Transport</keyword>